<accession>A0A8H5M4R8</accession>
<protein>
    <recommendedName>
        <fullName evidence="4">F-box domain-containing protein</fullName>
    </recommendedName>
</protein>
<dbReference type="OrthoDB" id="3266451at2759"/>
<sequence length="328" mass="37154">MDNSNLHKYATPPRRYLAQYTAKLQKPLRTLQEEERNGYNDEILRLEKQISSLKDRRDEVISPIHRLPNEILSQIFPGVCDNIDTRYAIERCGISTPPFWLSAVCYRWRSLCLADSRLWATLVINCGKKQDIRTAELLDLFIERSKQQPLRLNIVCFDDHPSVTLVHRLTVCSSRWKDLTLTLEGLSSLSSELQRLPFPVLESLNIQGVKDGGDLGIFSHVPKLKTLSVFESLTIDRTILGQITDSDLACYAGTTVLTALGMCSNLRTLDIYTIGRRTTGHMRPIVIPTLTSLSVTSKVPDDEVLRFITAPALTSLTLKQLCREEPRT</sequence>
<keyword evidence="1" id="KW-0175">Coiled coil</keyword>
<dbReference type="EMBL" id="JAACJN010000061">
    <property type="protein sequence ID" value="KAF5381170.1"/>
    <property type="molecule type" value="Genomic_DNA"/>
</dbReference>
<evidence type="ECO:0000313" key="3">
    <source>
        <dbReference type="Proteomes" id="UP000518752"/>
    </source>
</evidence>
<keyword evidence="3" id="KW-1185">Reference proteome</keyword>
<name>A0A8H5M4R8_9AGAR</name>
<reference evidence="2 3" key="1">
    <citation type="journal article" date="2020" name="ISME J.">
        <title>Uncovering the hidden diversity of litter-decomposition mechanisms in mushroom-forming fungi.</title>
        <authorList>
            <person name="Floudas D."/>
            <person name="Bentzer J."/>
            <person name="Ahren D."/>
            <person name="Johansson T."/>
            <person name="Persson P."/>
            <person name="Tunlid A."/>
        </authorList>
    </citation>
    <scope>NUCLEOTIDE SEQUENCE [LARGE SCALE GENOMIC DNA]</scope>
    <source>
        <strain evidence="2 3">CBS 406.79</strain>
    </source>
</reference>
<dbReference type="AlphaFoldDB" id="A0A8H5M4R8"/>
<feature type="coiled-coil region" evidence="1">
    <location>
        <begin position="29"/>
        <end position="56"/>
    </location>
</feature>
<gene>
    <name evidence="2" type="ORF">D9757_009426</name>
</gene>
<evidence type="ECO:0000313" key="2">
    <source>
        <dbReference type="EMBL" id="KAF5381170.1"/>
    </source>
</evidence>
<dbReference type="SUPFAM" id="SSF52047">
    <property type="entry name" value="RNI-like"/>
    <property type="match status" value="1"/>
</dbReference>
<organism evidence="2 3">
    <name type="scientific">Collybiopsis confluens</name>
    <dbReference type="NCBI Taxonomy" id="2823264"/>
    <lineage>
        <taxon>Eukaryota</taxon>
        <taxon>Fungi</taxon>
        <taxon>Dikarya</taxon>
        <taxon>Basidiomycota</taxon>
        <taxon>Agaricomycotina</taxon>
        <taxon>Agaricomycetes</taxon>
        <taxon>Agaricomycetidae</taxon>
        <taxon>Agaricales</taxon>
        <taxon>Marasmiineae</taxon>
        <taxon>Omphalotaceae</taxon>
        <taxon>Collybiopsis</taxon>
    </lineage>
</organism>
<dbReference type="Proteomes" id="UP000518752">
    <property type="component" value="Unassembled WGS sequence"/>
</dbReference>
<evidence type="ECO:0008006" key="4">
    <source>
        <dbReference type="Google" id="ProtNLM"/>
    </source>
</evidence>
<evidence type="ECO:0000256" key="1">
    <source>
        <dbReference type="SAM" id="Coils"/>
    </source>
</evidence>
<proteinExistence type="predicted"/>
<comment type="caution">
    <text evidence="2">The sequence shown here is derived from an EMBL/GenBank/DDBJ whole genome shotgun (WGS) entry which is preliminary data.</text>
</comment>